<reference evidence="1 2" key="1">
    <citation type="submission" date="2016-04" db="EMBL/GenBank/DDBJ databases">
        <authorList>
            <person name="Evans L.H."/>
            <person name="Alamgir A."/>
            <person name="Owens N."/>
            <person name="Weber N.D."/>
            <person name="Virtaneva K."/>
            <person name="Barbian K."/>
            <person name="Babar A."/>
            <person name="Rosenke K."/>
        </authorList>
    </citation>
    <scope>NUCLEOTIDE SEQUENCE [LARGE SCALE GENOMIC DNA]</scope>
    <source>
        <strain evidence="1 2">PMB02</strain>
    </source>
</reference>
<comment type="caution">
    <text evidence="1">The sequence shown here is derived from an EMBL/GenBank/DDBJ whole genome shotgun (WGS) entry which is preliminary data.</text>
</comment>
<sequence length="75" mass="8569">MLLHRLVQLGTHQFSKGQWGKDFDAIAPGEEMVREFTQAPGSEADSKRAIRFLIKDLIGMEKKTSNFFRSMCHKA</sequence>
<proteinExistence type="predicted"/>
<dbReference type="Proteomes" id="UP000078316">
    <property type="component" value="Unassembled WGS sequence"/>
</dbReference>
<evidence type="ECO:0000313" key="1">
    <source>
        <dbReference type="EMBL" id="OAS23502.1"/>
    </source>
</evidence>
<organism evidence="1 2">
    <name type="scientific">Methylobacterium platani</name>
    <dbReference type="NCBI Taxonomy" id="427683"/>
    <lineage>
        <taxon>Bacteria</taxon>
        <taxon>Pseudomonadati</taxon>
        <taxon>Pseudomonadota</taxon>
        <taxon>Alphaproteobacteria</taxon>
        <taxon>Hyphomicrobiales</taxon>
        <taxon>Methylobacteriaceae</taxon>
        <taxon>Methylobacterium</taxon>
    </lineage>
</organism>
<evidence type="ECO:0000313" key="2">
    <source>
        <dbReference type="Proteomes" id="UP000078316"/>
    </source>
</evidence>
<protein>
    <submittedName>
        <fullName evidence="1">Uncharacterized protein</fullName>
    </submittedName>
</protein>
<name>A0A179S7L4_9HYPH</name>
<gene>
    <name evidence="1" type="ORF">A5481_16375</name>
</gene>
<dbReference type="EMBL" id="LWHQ01000033">
    <property type="protein sequence ID" value="OAS23502.1"/>
    <property type="molecule type" value="Genomic_DNA"/>
</dbReference>
<accession>A0A179S7L4</accession>
<dbReference type="AlphaFoldDB" id="A0A179S7L4"/>